<organism evidence="1">
    <name type="scientific">Anguilla anguilla</name>
    <name type="common">European freshwater eel</name>
    <name type="synonym">Muraena anguilla</name>
    <dbReference type="NCBI Taxonomy" id="7936"/>
    <lineage>
        <taxon>Eukaryota</taxon>
        <taxon>Metazoa</taxon>
        <taxon>Chordata</taxon>
        <taxon>Craniata</taxon>
        <taxon>Vertebrata</taxon>
        <taxon>Euteleostomi</taxon>
        <taxon>Actinopterygii</taxon>
        <taxon>Neopterygii</taxon>
        <taxon>Teleostei</taxon>
        <taxon>Anguilliformes</taxon>
        <taxon>Anguillidae</taxon>
        <taxon>Anguilla</taxon>
    </lineage>
</organism>
<dbReference type="AlphaFoldDB" id="A0A0E9RZ08"/>
<accession>A0A0E9RZ08</accession>
<sequence length="48" mass="5182">MQASANNVSGLSWNGSAHYREEKLPESETDYMSQLSLVTALHEGSALA</sequence>
<proteinExistence type="predicted"/>
<dbReference type="EMBL" id="GBXM01074286">
    <property type="protein sequence ID" value="JAH34291.1"/>
    <property type="molecule type" value="Transcribed_RNA"/>
</dbReference>
<reference evidence="1" key="2">
    <citation type="journal article" date="2015" name="Fish Shellfish Immunol.">
        <title>Early steps in the European eel (Anguilla anguilla)-Vibrio vulnificus interaction in the gills: Role of the RtxA13 toxin.</title>
        <authorList>
            <person name="Callol A."/>
            <person name="Pajuelo D."/>
            <person name="Ebbesson L."/>
            <person name="Teles M."/>
            <person name="MacKenzie S."/>
            <person name="Amaro C."/>
        </authorList>
    </citation>
    <scope>NUCLEOTIDE SEQUENCE</scope>
</reference>
<name>A0A0E9RZ08_ANGAN</name>
<reference evidence="1" key="1">
    <citation type="submission" date="2014-11" db="EMBL/GenBank/DDBJ databases">
        <authorList>
            <person name="Amaro Gonzalez C."/>
        </authorList>
    </citation>
    <scope>NUCLEOTIDE SEQUENCE</scope>
</reference>
<protein>
    <submittedName>
        <fullName evidence="1">Uncharacterized protein</fullName>
    </submittedName>
</protein>
<evidence type="ECO:0000313" key="1">
    <source>
        <dbReference type="EMBL" id="JAH34291.1"/>
    </source>
</evidence>